<feature type="region of interest" description="Disordered" evidence="1">
    <location>
        <begin position="74"/>
        <end position="106"/>
    </location>
</feature>
<evidence type="ECO:0000313" key="2">
    <source>
        <dbReference type="EMBL" id="WFE90330.1"/>
    </source>
</evidence>
<dbReference type="RefSeq" id="WP_265679802.1">
    <property type="nucleotide sequence ID" value="NZ_CP120863.1"/>
</dbReference>
<dbReference type="EMBL" id="CP120863">
    <property type="protein sequence ID" value="WFE90330.1"/>
    <property type="molecule type" value="Genomic_DNA"/>
</dbReference>
<organism evidence="2 3">
    <name type="scientific">Roseibium porphyridii</name>
    <dbReference type="NCBI Taxonomy" id="2866279"/>
    <lineage>
        <taxon>Bacteria</taxon>
        <taxon>Pseudomonadati</taxon>
        <taxon>Pseudomonadota</taxon>
        <taxon>Alphaproteobacteria</taxon>
        <taxon>Hyphomicrobiales</taxon>
        <taxon>Stappiaceae</taxon>
        <taxon>Roseibium</taxon>
    </lineage>
</organism>
<sequence>MQVKPVSAIHALRIRQKPSADFVPNSDLFGVSEGTFAGVDMMPAHQAAEELQRDLHAGSHAEYATQLLASHNMSAETEMERQQHLAQYATASEDSEETSFTISLSA</sequence>
<reference evidence="2 3" key="1">
    <citation type="submission" date="2023-03" db="EMBL/GenBank/DDBJ databases">
        <title>Roseibium porphyridii sp. nov. and Roseibium rhodosorbium sp. nov. isolated from marine algae, Porphyridium cruentum and Rhodosorus marinus, respectively.</title>
        <authorList>
            <person name="Lee M.W."/>
            <person name="Choi B.J."/>
            <person name="Lee J.K."/>
            <person name="Choi D.G."/>
            <person name="Baek J.H."/>
            <person name="Bayburt H."/>
            <person name="Kim J.M."/>
            <person name="Han D.M."/>
            <person name="Kim K.H."/>
            <person name="Jeon C.O."/>
        </authorList>
    </citation>
    <scope>NUCLEOTIDE SEQUENCE [LARGE SCALE GENOMIC DNA]</scope>
    <source>
        <strain evidence="2 3">KMA01</strain>
    </source>
</reference>
<evidence type="ECO:0000256" key="1">
    <source>
        <dbReference type="SAM" id="MobiDB-lite"/>
    </source>
</evidence>
<protein>
    <submittedName>
        <fullName evidence="2">Uncharacterized protein</fullName>
    </submittedName>
</protein>
<dbReference type="Proteomes" id="UP001209803">
    <property type="component" value="Chromosome"/>
</dbReference>
<gene>
    <name evidence="2" type="ORF">K1718_02975</name>
</gene>
<name>A0ABY8F8Z8_9HYPH</name>
<proteinExistence type="predicted"/>
<accession>A0ABY8F8Z8</accession>
<evidence type="ECO:0000313" key="3">
    <source>
        <dbReference type="Proteomes" id="UP001209803"/>
    </source>
</evidence>
<keyword evidence="3" id="KW-1185">Reference proteome</keyword>